<feature type="domain" description="HTH tetR-type" evidence="5">
    <location>
        <begin position="13"/>
        <end position="73"/>
    </location>
</feature>
<gene>
    <name evidence="6" type="ORF">GCM10025862_36280</name>
</gene>
<sequence length="233" mass="24718">MSTTRGVRAENRERLEAEIVRLGRAQLAEVGPAALSLRAVARELGMASSAVYRYVPSRDALLTRLIVESYDSLGQAVEEAEAVVDRSDLAGRWHAVGTTLRRWALAHPHDWALLYGTPVPGYDAPAEKTGPAGTRVTSLLIGLLVDIAGSGRAATPHRAEPADEAEQLARTVLGQLGLDEQQLPPALVLAGLAAWTLLVGAVSSEVFEQQGPQLVGAALFDHQLVLALSLIVA</sequence>
<dbReference type="RefSeq" id="WP_241443517.1">
    <property type="nucleotide sequence ID" value="NZ_BSUJ01000001.1"/>
</dbReference>
<dbReference type="InterPro" id="IPR001647">
    <property type="entry name" value="HTH_TetR"/>
</dbReference>
<organism evidence="6 7">
    <name type="scientific">Arsenicicoccus piscis</name>
    <dbReference type="NCBI Taxonomy" id="673954"/>
    <lineage>
        <taxon>Bacteria</taxon>
        <taxon>Bacillati</taxon>
        <taxon>Actinomycetota</taxon>
        <taxon>Actinomycetes</taxon>
        <taxon>Micrococcales</taxon>
        <taxon>Intrasporangiaceae</taxon>
        <taxon>Arsenicicoccus</taxon>
    </lineage>
</organism>
<evidence type="ECO:0000313" key="6">
    <source>
        <dbReference type="EMBL" id="GMA21607.1"/>
    </source>
</evidence>
<evidence type="ECO:0000256" key="1">
    <source>
        <dbReference type="ARBA" id="ARBA00023015"/>
    </source>
</evidence>
<dbReference type="InterPro" id="IPR025996">
    <property type="entry name" value="MT1864/Rv1816-like_C"/>
</dbReference>
<evidence type="ECO:0000259" key="5">
    <source>
        <dbReference type="PROSITE" id="PS50977"/>
    </source>
</evidence>
<dbReference type="SUPFAM" id="SSF48498">
    <property type="entry name" value="Tetracyclin repressor-like, C-terminal domain"/>
    <property type="match status" value="1"/>
</dbReference>
<feature type="DNA-binding region" description="H-T-H motif" evidence="4">
    <location>
        <begin position="36"/>
        <end position="55"/>
    </location>
</feature>
<dbReference type="InterPro" id="IPR036271">
    <property type="entry name" value="Tet_transcr_reg_TetR-rel_C_sf"/>
</dbReference>
<proteinExistence type="predicted"/>
<dbReference type="Proteomes" id="UP001157109">
    <property type="component" value="Unassembled WGS sequence"/>
</dbReference>
<dbReference type="Gene3D" id="1.10.357.10">
    <property type="entry name" value="Tetracycline Repressor, domain 2"/>
    <property type="match status" value="1"/>
</dbReference>
<dbReference type="EMBL" id="BSUJ01000001">
    <property type="protein sequence ID" value="GMA21607.1"/>
    <property type="molecule type" value="Genomic_DNA"/>
</dbReference>
<name>A0ABQ6HTX5_9MICO</name>
<evidence type="ECO:0000256" key="4">
    <source>
        <dbReference type="PROSITE-ProRule" id="PRU00335"/>
    </source>
</evidence>
<evidence type="ECO:0000256" key="2">
    <source>
        <dbReference type="ARBA" id="ARBA00023125"/>
    </source>
</evidence>
<keyword evidence="1" id="KW-0805">Transcription regulation</keyword>
<evidence type="ECO:0000256" key="3">
    <source>
        <dbReference type="ARBA" id="ARBA00023163"/>
    </source>
</evidence>
<protein>
    <submittedName>
        <fullName evidence="6">TetR family transcriptional regulator</fullName>
    </submittedName>
</protein>
<accession>A0ABQ6HTX5</accession>
<evidence type="ECO:0000313" key="7">
    <source>
        <dbReference type="Proteomes" id="UP001157109"/>
    </source>
</evidence>
<comment type="caution">
    <text evidence="6">The sequence shown here is derived from an EMBL/GenBank/DDBJ whole genome shotgun (WGS) entry which is preliminary data.</text>
</comment>
<dbReference type="Pfam" id="PF13305">
    <property type="entry name" value="TetR_C_33"/>
    <property type="match status" value="1"/>
</dbReference>
<dbReference type="SUPFAM" id="SSF46689">
    <property type="entry name" value="Homeodomain-like"/>
    <property type="match status" value="1"/>
</dbReference>
<keyword evidence="2 4" id="KW-0238">DNA-binding</keyword>
<dbReference type="PANTHER" id="PTHR30055:SF243">
    <property type="entry name" value="HTH-TYPE TRANSCRIPTIONAL REGULATOR RV1816"/>
    <property type="match status" value="1"/>
</dbReference>
<keyword evidence="7" id="KW-1185">Reference proteome</keyword>
<reference evidence="7" key="1">
    <citation type="journal article" date="2019" name="Int. J. Syst. Evol. Microbiol.">
        <title>The Global Catalogue of Microorganisms (GCM) 10K type strain sequencing project: providing services to taxonomists for standard genome sequencing and annotation.</title>
        <authorList>
            <consortium name="The Broad Institute Genomics Platform"/>
            <consortium name="The Broad Institute Genome Sequencing Center for Infectious Disease"/>
            <person name="Wu L."/>
            <person name="Ma J."/>
        </authorList>
    </citation>
    <scope>NUCLEOTIDE SEQUENCE [LARGE SCALE GENOMIC DNA]</scope>
    <source>
        <strain evidence="7">NBRC 105830</strain>
    </source>
</reference>
<dbReference type="PANTHER" id="PTHR30055">
    <property type="entry name" value="HTH-TYPE TRANSCRIPTIONAL REGULATOR RUTR"/>
    <property type="match status" value="1"/>
</dbReference>
<dbReference type="InterPro" id="IPR050109">
    <property type="entry name" value="HTH-type_TetR-like_transc_reg"/>
</dbReference>
<dbReference type="PROSITE" id="PS50977">
    <property type="entry name" value="HTH_TETR_2"/>
    <property type="match status" value="1"/>
</dbReference>
<dbReference type="InterPro" id="IPR009057">
    <property type="entry name" value="Homeodomain-like_sf"/>
</dbReference>
<dbReference type="Pfam" id="PF00440">
    <property type="entry name" value="TetR_N"/>
    <property type="match status" value="1"/>
</dbReference>
<keyword evidence="3" id="KW-0804">Transcription</keyword>